<protein>
    <submittedName>
        <fullName evidence="1">Uncharacterized protein</fullName>
    </submittedName>
</protein>
<dbReference type="EMBL" id="JAWDGP010007943">
    <property type="protein sequence ID" value="KAK3699506.1"/>
    <property type="molecule type" value="Genomic_DNA"/>
</dbReference>
<name>A0AAE1CJW7_9GAST</name>
<evidence type="ECO:0000313" key="1">
    <source>
        <dbReference type="EMBL" id="KAK3699506.1"/>
    </source>
</evidence>
<organism evidence="1 2">
    <name type="scientific">Elysia crispata</name>
    <name type="common">lettuce slug</name>
    <dbReference type="NCBI Taxonomy" id="231223"/>
    <lineage>
        <taxon>Eukaryota</taxon>
        <taxon>Metazoa</taxon>
        <taxon>Spiralia</taxon>
        <taxon>Lophotrochozoa</taxon>
        <taxon>Mollusca</taxon>
        <taxon>Gastropoda</taxon>
        <taxon>Heterobranchia</taxon>
        <taxon>Euthyneura</taxon>
        <taxon>Panpulmonata</taxon>
        <taxon>Sacoglossa</taxon>
        <taxon>Placobranchoidea</taxon>
        <taxon>Plakobranchidae</taxon>
        <taxon>Elysia</taxon>
    </lineage>
</organism>
<dbReference type="Proteomes" id="UP001283361">
    <property type="component" value="Unassembled WGS sequence"/>
</dbReference>
<dbReference type="AlphaFoldDB" id="A0AAE1CJW7"/>
<evidence type="ECO:0000313" key="2">
    <source>
        <dbReference type="Proteomes" id="UP001283361"/>
    </source>
</evidence>
<sequence>MLDQKRLTAEKVRQMFASMDERSMVHHHVNLLEYLISKKQYFTGTFQANRVGFPEEIRSKQLQLNFMEHKFWLSEDLRKILRGLERQKGKQACLRYIHKRFFSSRAFHHFGSTHPLTLRVQVESHHIFLVSKIRELESKFEACQASKTCSKVCIRGEGRV</sequence>
<accession>A0AAE1CJW7</accession>
<gene>
    <name evidence="1" type="ORF">RRG08_059844</name>
</gene>
<comment type="caution">
    <text evidence="1">The sequence shown here is derived from an EMBL/GenBank/DDBJ whole genome shotgun (WGS) entry which is preliminary data.</text>
</comment>
<proteinExistence type="predicted"/>
<keyword evidence="2" id="KW-1185">Reference proteome</keyword>
<reference evidence="1" key="1">
    <citation type="journal article" date="2023" name="G3 (Bethesda)">
        <title>A reference genome for the long-term kleptoplast-retaining sea slug Elysia crispata morphotype clarki.</title>
        <authorList>
            <person name="Eastman K.E."/>
            <person name="Pendleton A.L."/>
            <person name="Shaikh M.A."/>
            <person name="Suttiyut T."/>
            <person name="Ogas R."/>
            <person name="Tomko P."/>
            <person name="Gavelis G."/>
            <person name="Widhalm J.R."/>
            <person name="Wisecaver J.H."/>
        </authorList>
    </citation>
    <scope>NUCLEOTIDE SEQUENCE</scope>
    <source>
        <strain evidence="1">ECLA1</strain>
    </source>
</reference>